<evidence type="ECO:0000313" key="2">
    <source>
        <dbReference type="Proteomes" id="UP001529510"/>
    </source>
</evidence>
<dbReference type="EMBL" id="JAMKFB020000189">
    <property type="protein sequence ID" value="KAL0152706.1"/>
    <property type="molecule type" value="Genomic_DNA"/>
</dbReference>
<dbReference type="AlphaFoldDB" id="A0ABD0MVX7"/>
<organism evidence="1 2">
    <name type="scientific">Cirrhinus mrigala</name>
    <name type="common">Mrigala</name>
    <dbReference type="NCBI Taxonomy" id="683832"/>
    <lineage>
        <taxon>Eukaryota</taxon>
        <taxon>Metazoa</taxon>
        <taxon>Chordata</taxon>
        <taxon>Craniata</taxon>
        <taxon>Vertebrata</taxon>
        <taxon>Euteleostomi</taxon>
        <taxon>Actinopterygii</taxon>
        <taxon>Neopterygii</taxon>
        <taxon>Teleostei</taxon>
        <taxon>Ostariophysi</taxon>
        <taxon>Cypriniformes</taxon>
        <taxon>Cyprinidae</taxon>
        <taxon>Labeoninae</taxon>
        <taxon>Labeonini</taxon>
        <taxon>Cirrhinus</taxon>
    </lineage>
</organism>
<evidence type="ECO:0000313" key="1">
    <source>
        <dbReference type="EMBL" id="KAL0152706.1"/>
    </source>
</evidence>
<protein>
    <submittedName>
        <fullName evidence="1">Uncharacterized protein</fullName>
    </submittedName>
</protein>
<gene>
    <name evidence="1" type="ORF">M9458_052429</name>
</gene>
<comment type="caution">
    <text evidence="1">The sequence shown here is derived from an EMBL/GenBank/DDBJ whole genome shotgun (WGS) entry which is preliminary data.</text>
</comment>
<dbReference type="Proteomes" id="UP001529510">
    <property type="component" value="Unassembled WGS sequence"/>
</dbReference>
<sequence>EETPSHHRVRTSLEFIALRTRKNVITIPKPPLLQTIETFTRDCIWTLVQRPRQCKYRTFN</sequence>
<name>A0ABD0MVX7_CIRMR</name>
<reference evidence="1 2" key="1">
    <citation type="submission" date="2024-05" db="EMBL/GenBank/DDBJ databases">
        <title>Genome sequencing and assembly of Indian major carp, Cirrhinus mrigala (Hamilton, 1822).</title>
        <authorList>
            <person name="Mohindra V."/>
            <person name="Chowdhury L.M."/>
            <person name="Lal K."/>
            <person name="Jena J.K."/>
        </authorList>
    </citation>
    <scope>NUCLEOTIDE SEQUENCE [LARGE SCALE GENOMIC DNA]</scope>
    <source>
        <strain evidence="1">CM1030</strain>
        <tissue evidence="1">Blood</tissue>
    </source>
</reference>
<feature type="non-terminal residue" evidence="1">
    <location>
        <position position="1"/>
    </location>
</feature>
<proteinExistence type="predicted"/>
<accession>A0ABD0MVX7</accession>
<keyword evidence="2" id="KW-1185">Reference proteome</keyword>